<dbReference type="InterPro" id="IPR052718">
    <property type="entry name" value="NmrA-type_oxidoreductase"/>
</dbReference>
<accession>A0ABP7A558</accession>
<dbReference type="PANTHER" id="PTHR47129:SF1">
    <property type="entry name" value="NMRA-LIKE DOMAIN-CONTAINING PROTEIN"/>
    <property type="match status" value="1"/>
</dbReference>
<protein>
    <submittedName>
        <fullName evidence="2">SDR family oxidoreductase</fullName>
    </submittedName>
</protein>
<dbReference type="InterPro" id="IPR016040">
    <property type="entry name" value="NAD(P)-bd_dom"/>
</dbReference>
<dbReference type="RefSeq" id="WP_231484619.1">
    <property type="nucleotide sequence ID" value="NZ_BAAAZO010000009.1"/>
</dbReference>
<reference evidence="3" key="1">
    <citation type="journal article" date="2019" name="Int. J. Syst. Evol. Microbiol.">
        <title>The Global Catalogue of Microorganisms (GCM) 10K type strain sequencing project: providing services to taxonomists for standard genome sequencing and annotation.</title>
        <authorList>
            <consortium name="The Broad Institute Genomics Platform"/>
            <consortium name="The Broad Institute Genome Sequencing Center for Infectious Disease"/>
            <person name="Wu L."/>
            <person name="Ma J."/>
        </authorList>
    </citation>
    <scope>NUCLEOTIDE SEQUENCE [LARGE SCALE GENOMIC DNA]</scope>
    <source>
        <strain evidence="3">JCM 16902</strain>
    </source>
</reference>
<gene>
    <name evidence="2" type="ORF">GCM10022223_47760</name>
</gene>
<dbReference type="InterPro" id="IPR036291">
    <property type="entry name" value="NAD(P)-bd_dom_sf"/>
</dbReference>
<dbReference type="SUPFAM" id="SSF51735">
    <property type="entry name" value="NAD(P)-binding Rossmann-fold domains"/>
    <property type="match status" value="1"/>
</dbReference>
<comment type="caution">
    <text evidence="2">The sequence shown here is derived from an EMBL/GenBank/DDBJ whole genome shotgun (WGS) entry which is preliminary data.</text>
</comment>
<dbReference type="Proteomes" id="UP001501074">
    <property type="component" value="Unassembled WGS sequence"/>
</dbReference>
<feature type="domain" description="NAD(P)-binding" evidence="1">
    <location>
        <begin position="8"/>
        <end position="179"/>
    </location>
</feature>
<dbReference type="Gene3D" id="3.40.50.720">
    <property type="entry name" value="NAD(P)-binding Rossmann-like Domain"/>
    <property type="match status" value="1"/>
</dbReference>
<dbReference type="EMBL" id="BAAAZO010000009">
    <property type="protein sequence ID" value="GAA3625094.1"/>
    <property type="molecule type" value="Genomic_DNA"/>
</dbReference>
<evidence type="ECO:0000313" key="2">
    <source>
        <dbReference type="EMBL" id="GAA3625094.1"/>
    </source>
</evidence>
<organism evidence="2 3">
    <name type="scientific">Kineosporia mesophila</name>
    <dbReference type="NCBI Taxonomy" id="566012"/>
    <lineage>
        <taxon>Bacteria</taxon>
        <taxon>Bacillati</taxon>
        <taxon>Actinomycetota</taxon>
        <taxon>Actinomycetes</taxon>
        <taxon>Kineosporiales</taxon>
        <taxon>Kineosporiaceae</taxon>
        <taxon>Kineosporia</taxon>
    </lineage>
</organism>
<dbReference type="Gene3D" id="3.90.25.10">
    <property type="entry name" value="UDP-galactose 4-epimerase, domain 1"/>
    <property type="match status" value="1"/>
</dbReference>
<proteinExistence type="predicted"/>
<dbReference type="Pfam" id="PF13460">
    <property type="entry name" value="NAD_binding_10"/>
    <property type="match status" value="1"/>
</dbReference>
<evidence type="ECO:0000259" key="1">
    <source>
        <dbReference type="Pfam" id="PF13460"/>
    </source>
</evidence>
<sequence length="283" mass="29276">MTIVVTAATGLLGRLVLTELLKKGVPAADIVAGGRSVEKLSDFAGQGVRVQVIDYDKPETLTAAFTGADRVLFISGSEAGRRIPQHNNVVNAAKAAQVGLIAYTGIAGADSTTMKLASDHLATEAALKASGLPVVLLRHGWYLENYTDQIAGALERGVVAGAAGSGRVSAATRADFAAADVEALLSSKGGEVFEMGGDEAFTMTEYAAELSKQSGQEVRYQNLPTDKYAEMLAGVGVPGPFAEILADCDRGIRDGELHVGTGDLSNLLGRPTTSLSEAIQAAL</sequence>
<dbReference type="PANTHER" id="PTHR47129">
    <property type="entry name" value="QUINONE OXIDOREDUCTASE 2"/>
    <property type="match status" value="1"/>
</dbReference>
<dbReference type="CDD" id="cd05269">
    <property type="entry name" value="TMR_SDR_a"/>
    <property type="match status" value="1"/>
</dbReference>
<keyword evidence="3" id="KW-1185">Reference proteome</keyword>
<name>A0ABP7A558_9ACTN</name>
<evidence type="ECO:0000313" key="3">
    <source>
        <dbReference type="Proteomes" id="UP001501074"/>
    </source>
</evidence>